<dbReference type="EMBL" id="BHZC01000001">
    <property type="protein sequence ID" value="GCD39331.1"/>
    <property type="molecule type" value="Genomic_DNA"/>
</dbReference>
<evidence type="ECO:0000313" key="1">
    <source>
        <dbReference type="EMBL" id="GCD39331.1"/>
    </source>
</evidence>
<organism evidence="1 2">
    <name type="scientific">Streptomyces chrestomyceticus JCM 4735</name>
    <dbReference type="NCBI Taxonomy" id="1306181"/>
    <lineage>
        <taxon>Bacteria</taxon>
        <taxon>Bacillati</taxon>
        <taxon>Actinomycetota</taxon>
        <taxon>Actinomycetes</taxon>
        <taxon>Kitasatosporales</taxon>
        <taxon>Streptomycetaceae</taxon>
        <taxon>Streptomyces</taxon>
    </lineage>
</organism>
<name>A0A7U9L2K7_9ACTN</name>
<evidence type="ECO:0000313" key="2">
    <source>
        <dbReference type="Proteomes" id="UP000287830"/>
    </source>
</evidence>
<dbReference type="RefSeq" id="WP_125048321.1">
    <property type="nucleotide sequence ID" value="NZ_BHZC01000001.1"/>
</dbReference>
<dbReference type="GeneID" id="95625862"/>
<proteinExistence type="predicted"/>
<reference evidence="1 2" key="1">
    <citation type="submission" date="2018-11" db="EMBL/GenBank/DDBJ databases">
        <title>Whole genome sequence of Streptomyces chrestomyceticus NBRC 13444(T).</title>
        <authorList>
            <person name="Komaki H."/>
            <person name="Tamura T."/>
        </authorList>
    </citation>
    <scope>NUCLEOTIDE SEQUENCE [LARGE SCALE GENOMIC DNA]</scope>
    <source>
        <strain evidence="1 2">NBRC 13444</strain>
    </source>
</reference>
<evidence type="ECO:0008006" key="3">
    <source>
        <dbReference type="Google" id="ProtNLM"/>
    </source>
</evidence>
<accession>A0A7U9L2K7</accession>
<dbReference type="AlphaFoldDB" id="A0A7U9L2K7"/>
<protein>
    <recommendedName>
        <fullName evidence="3">Oxidoreductase</fullName>
    </recommendedName>
</protein>
<dbReference type="OrthoDB" id="5501831at2"/>
<dbReference type="Proteomes" id="UP000287830">
    <property type="component" value="Unassembled WGS sequence"/>
</dbReference>
<comment type="caution">
    <text evidence="1">The sequence shown here is derived from an EMBL/GenBank/DDBJ whole genome shotgun (WGS) entry which is preliminary data.</text>
</comment>
<sequence length="77" mass="7716">MAPPGHRARGRTGALDLPGLTWRDRPAIDRGDGVFLAGDMVTAPGMRGEIAINSAVRAAARAVRAAGVTGHGTAGAA</sequence>
<gene>
    <name evidence="1" type="ORF">OEIGOIKO_07161</name>
</gene>